<evidence type="ECO:0000256" key="1">
    <source>
        <dbReference type="SAM" id="MobiDB-lite"/>
    </source>
</evidence>
<dbReference type="RefSeq" id="XP_006691223.1">
    <property type="nucleotide sequence ID" value="XM_006691160.1"/>
</dbReference>
<feature type="region of interest" description="Disordered" evidence="1">
    <location>
        <begin position="1"/>
        <end position="21"/>
    </location>
</feature>
<dbReference type="OMA" id="ACDAFHL"/>
<dbReference type="eggNOG" id="ENOG502S016">
    <property type="taxonomic scope" value="Eukaryota"/>
</dbReference>
<dbReference type="AlphaFoldDB" id="G0RYJ5"/>
<dbReference type="KEGG" id="cthr:CTHT_0006920"/>
<organism evidence="3">
    <name type="scientific">Chaetomium thermophilum (strain DSM 1495 / CBS 144.50 / IMI 039719)</name>
    <name type="common">Thermochaetoides thermophila</name>
    <dbReference type="NCBI Taxonomy" id="759272"/>
    <lineage>
        <taxon>Eukaryota</taxon>
        <taxon>Fungi</taxon>
        <taxon>Dikarya</taxon>
        <taxon>Ascomycota</taxon>
        <taxon>Pezizomycotina</taxon>
        <taxon>Sordariomycetes</taxon>
        <taxon>Sordariomycetidae</taxon>
        <taxon>Sordariales</taxon>
        <taxon>Chaetomiaceae</taxon>
        <taxon>Thermochaetoides</taxon>
    </lineage>
</organism>
<accession>G0RYJ5</accession>
<dbReference type="GeneID" id="18254730"/>
<name>G0RYJ5_CHATD</name>
<proteinExistence type="predicted"/>
<dbReference type="Proteomes" id="UP000008066">
    <property type="component" value="Unassembled WGS sequence"/>
</dbReference>
<reference evidence="2 3" key="1">
    <citation type="journal article" date="2011" name="Cell">
        <title>Insight into structure and assembly of the nuclear pore complex by utilizing the genome of a eukaryotic thermophile.</title>
        <authorList>
            <person name="Amlacher S."/>
            <person name="Sarges P."/>
            <person name="Flemming D."/>
            <person name="van Noort V."/>
            <person name="Kunze R."/>
            <person name="Devos D.P."/>
            <person name="Arumugam M."/>
            <person name="Bork P."/>
            <person name="Hurt E."/>
        </authorList>
    </citation>
    <scope>NUCLEOTIDE SEQUENCE [LARGE SCALE GENOMIC DNA]</scope>
    <source>
        <strain evidence="3">DSM 1495 / CBS 144.50 / IMI 039719</strain>
    </source>
</reference>
<dbReference type="OrthoDB" id="5398371at2759"/>
<evidence type="ECO:0000313" key="2">
    <source>
        <dbReference type="EMBL" id="EGS23981.1"/>
    </source>
</evidence>
<dbReference type="HOGENOM" id="CLU_024593_0_0_1"/>
<sequence>MGDSAEAPAQDDGSDPSGLNGVKVVDIVPDGDLILDVTFYTSKDVLQAARKAARKTVPSVPKELPQPTLRSTVRVAYRVHLAVLRQQSKYFDNLLGDKRFAEAKSIESALQRLSLQGIKPENASPTDLPVVKIHEDDETTRSVGREGIFEDLLRILHRKQSTTNTKHVSMHYLAVLAVLADRFASTGIVSRYVSALKYKWPATQTRLGKNDGPTLSRAAEETLRQKILVAWLLDQPPKLMTSTRELIMYGSRRWRTFGDEEDEEDEEVGHAAWWDLPDDLERELHYRRDCILNTLASIPRHFLRLYTSRTRQCSLGYDTSPACDSFQLGEMIKFFVSRDLLFLVDFSPHSLDTIRDFAATDLGHVIASLRQCPSYPLDKYHTSCGLRMRILPIVDFVQAMLSSSAVAIGRVSWLKAREATSWMPRDNGKREKRVFRFTRGIATDQRLRYEGAMATERIARELFTADEWDWTPEEDQGREEGMGRWRFG</sequence>
<evidence type="ECO:0000313" key="3">
    <source>
        <dbReference type="Proteomes" id="UP000008066"/>
    </source>
</evidence>
<dbReference type="EMBL" id="GL988032">
    <property type="protein sequence ID" value="EGS23981.1"/>
    <property type="molecule type" value="Genomic_DNA"/>
</dbReference>
<protein>
    <submittedName>
        <fullName evidence="2">Uncharacterized protein</fullName>
    </submittedName>
</protein>
<keyword evidence="3" id="KW-1185">Reference proteome</keyword>
<gene>
    <name evidence="2" type="ORF">CTHT_0006920</name>
</gene>